<protein>
    <recommendedName>
        <fullName evidence="2">DUF4249 domain-containing protein</fullName>
    </recommendedName>
</protein>
<accession>A0A644WJL0</accession>
<comment type="caution">
    <text evidence="1">The sequence shown here is derived from an EMBL/GenBank/DDBJ whole genome shotgun (WGS) entry which is preliminary data.</text>
</comment>
<dbReference type="AlphaFoldDB" id="A0A644WJL0"/>
<organism evidence="1">
    <name type="scientific">bioreactor metagenome</name>
    <dbReference type="NCBI Taxonomy" id="1076179"/>
    <lineage>
        <taxon>unclassified sequences</taxon>
        <taxon>metagenomes</taxon>
        <taxon>ecological metagenomes</taxon>
    </lineage>
</organism>
<dbReference type="InterPro" id="IPR025345">
    <property type="entry name" value="DUF4249"/>
</dbReference>
<dbReference type="EMBL" id="VSSQ01000996">
    <property type="protein sequence ID" value="MPM03960.1"/>
    <property type="molecule type" value="Genomic_DNA"/>
</dbReference>
<dbReference type="Pfam" id="PF14054">
    <property type="entry name" value="DUF4249"/>
    <property type="match status" value="1"/>
</dbReference>
<evidence type="ECO:0000313" key="1">
    <source>
        <dbReference type="EMBL" id="MPM03960.1"/>
    </source>
</evidence>
<sequence length="333" mass="37682">MKTLHNLLIVTFSILIFNSCEKVIEFNGEETKPMIVVNSFVTPDSLIYAQISKSKFFLSNKTGFDYINNADVSLYINNIFKEKLTFKSDGLYLSNLKPNTGDTIRFYITADGLDDVESISVIPDQPVILSADTTFKISFTDFQLEGEDTIGYYQAGELGFRIKFKDESNRPDYYRLTLKKHAVIDAGGGVTYEDQFYMPFTLEGFENTNTGGGLFDIFGGIIVDSKNQQLITDDLFNGKEFVLKFTALSSKRVIKPGYEDRFFYSSDNVVSEEYIVNLQGISKDMYLYLKSKEMADGIMDGFFTEPVQIYNNISNGIGILGSYTSIRTSFKTR</sequence>
<gene>
    <name evidence="1" type="ORF">SDC9_50227</name>
</gene>
<reference evidence="1" key="1">
    <citation type="submission" date="2019-08" db="EMBL/GenBank/DDBJ databases">
        <authorList>
            <person name="Kucharzyk K."/>
            <person name="Murdoch R.W."/>
            <person name="Higgins S."/>
            <person name="Loffler F."/>
        </authorList>
    </citation>
    <scope>NUCLEOTIDE SEQUENCE</scope>
</reference>
<proteinExistence type="predicted"/>
<name>A0A644WJL0_9ZZZZ</name>
<evidence type="ECO:0008006" key="2">
    <source>
        <dbReference type="Google" id="ProtNLM"/>
    </source>
</evidence>